<keyword evidence="3" id="KW-1185">Reference proteome</keyword>
<feature type="domain" description="DUF1659" evidence="1">
    <location>
        <begin position="2"/>
        <end position="72"/>
    </location>
</feature>
<evidence type="ECO:0000313" key="3">
    <source>
        <dbReference type="Proteomes" id="UP000245622"/>
    </source>
</evidence>
<dbReference type="Proteomes" id="UP000245622">
    <property type="component" value="Chromosome 1"/>
</dbReference>
<proteinExistence type="predicted"/>
<dbReference type="Pfam" id="PF07872">
    <property type="entry name" value="DUF1659"/>
    <property type="match status" value="1"/>
</dbReference>
<dbReference type="GeneID" id="82204979"/>
<name>A0A1V1I087_9FIRM</name>
<dbReference type="EMBL" id="LN555523">
    <property type="protein sequence ID" value="CED93549.1"/>
    <property type="molecule type" value="Genomic_DNA"/>
</dbReference>
<organism evidence="2 3">
    <name type="scientific">Romboutsia ilealis</name>
    <dbReference type="NCBI Taxonomy" id="1115758"/>
    <lineage>
        <taxon>Bacteria</taxon>
        <taxon>Bacillati</taxon>
        <taxon>Bacillota</taxon>
        <taxon>Clostridia</taxon>
        <taxon>Peptostreptococcales</taxon>
        <taxon>Peptostreptococcaceae</taxon>
        <taxon>Romboutsia</taxon>
    </lineage>
</organism>
<gene>
    <name evidence="2" type="ORF">CRIB_797</name>
</gene>
<dbReference type="KEGG" id="ril:CRIB_797"/>
<dbReference type="AlphaFoldDB" id="A0A1V1I087"/>
<dbReference type="InterPro" id="IPR012454">
    <property type="entry name" value="DUF1659"/>
</dbReference>
<reference evidence="2 3" key="1">
    <citation type="submission" date="2014-04" db="EMBL/GenBank/DDBJ databases">
        <authorList>
            <person name="Hornung B.V."/>
        </authorList>
    </citation>
    <scope>NUCLEOTIDE SEQUENCE [LARGE SCALE GENOMIC DNA]</scope>
    <source>
        <strain evidence="2 3">CRIB</strain>
    </source>
</reference>
<dbReference type="RefSeq" id="WP_180703255.1">
    <property type="nucleotide sequence ID" value="NZ_CAJUCR010000026.1"/>
</dbReference>
<sequence>MAVTVLNNPAGLRLKFDLGKDDLTGKTKVKSKTFSNVKYNASNEDVYEVASAIESLQEYPVLEVAKIDNTTLA</sequence>
<protein>
    <recommendedName>
        <fullName evidence="1">DUF1659 domain-containing protein</fullName>
    </recommendedName>
</protein>
<accession>A0A1V1I087</accession>
<evidence type="ECO:0000313" key="2">
    <source>
        <dbReference type="EMBL" id="CED93549.1"/>
    </source>
</evidence>
<evidence type="ECO:0000259" key="1">
    <source>
        <dbReference type="Pfam" id="PF07872"/>
    </source>
</evidence>